<dbReference type="PANTHER" id="PTHR21581:SF26">
    <property type="entry name" value="D-ALANYL-D-ALANINE ENDOPEPTIDASE"/>
    <property type="match status" value="1"/>
</dbReference>
<protein>
    <submittedName>
        <fullName evidence="12">D-alanyl-D-alanine carboxypeptidase</fullName>
    </submittedName>
</protein>
<accession>A0A926DTP4</accession>
<keyword evidence="4" id="KW-0133">Cell shape</keyword>
<evidence type="ECO:0000256" key="2">
    <source>
        <dbReference type="ARBA" id="ARBA00022729"/>
    </source>
</evidence>
<keyword evidence="5" id="KW-0573">Peptidoglycan synthesis</keyword>
<dbReference type="InterPro" id="IPR012338">
    <property type="entry name" value="Beta-lactam/transpept-like"/>
</dbReference>
<dbReference type="GO" id="GO:0009252">
    <property type="term" value="P:peptidoglycan biosynthetic process"/>
    <property type="evidence" value="ECO:0007669"/>
    <property type="project" value="UniProtKB-KW"/>
</dbReference>
<dbReference type="GO" id="GO:0008360">
    <property type="term" value="P:regulation of cell shape"/>
    <property type="evidence" value="ECO:0007669"/>
    <property type="project" value="UniProtKB-KW"/>
</dbReference>
<comment type="caution">
    <text evidence="12">The sequence shown here is derived from an EMBL/GenBank/DDBJ whole genome shotgun (WGS) entry which is preliminary data.</text>
</comment>
<keyword evidence="10" id="KW-0812">Transmembrane</keyword>
<dbReference type="Pfam" id="PF00768">
    <property type="entry name" value="Peptidase_S11"/>
    <property type="match status" value="1"/>
</dbReference>
<keyword evidence="10" id="KW-0472">Membrane</keyword>
<dbReference type="PANTHER" id="PTHR21581">
    <property type="entry name" value="D-ALANYL-D-ALANINE CARBOXYPEPTIDASE"/>
    <property type="match status" value="1"/>
</dbReference>
<keyword evidence="6" id="KW-0961">Cell wall biogenesis/degradation</keyword>
<evidence type="ECO:0000256" key="10">
    <source>
        <dbReference type="SAM" id="Phobius"/>
    </source>
</evidence>
<feature type="transmembrane region" description="Helical" evidence="10">
    <location>
        <begin position="20"/>
        <end position="42"/>
    </location>
</feature>
<reference evidence="12" key="1">
    <citation type="submission" date="2020-08" db="EMBL/GenBank/DDBJ databases">
        <title>Genome public.</title>
        <authorList>
            <person name="Liu C."/>
            <person name="Sun Q."/>
        </authorList>
    </citation>
    <scope>NUCLEOTIDE SEQUENCE</scope>
    <source>
        <strain evidence="12">NSJ-32</strain>
    </source>
</reference>
<dbReference type="RefSeq" id="WP_177717180.1">
    <property type="nucleotide sequence ID" value="NZ_JACRSQ010000007.1"/>
</dbReference>
<name>A0A926DTP4_9FIRM</name>
<evidence type="ECO:0000256" key="4">
    <source>
        <dbReference type="ARBA" id="ARBA00022960"/>
    </source>
</evidence>
<dbReference type="GO" id="GO:0071555">
    <property type="term" value="P:cell wall organization"/>
    <property type="evidence" value="ECO:0007669"/>
    <property type="project" value="UniProtKB-KW"/>
</dbReference>
<evidence type="ECO:0000256" key="5">
    <source>
        <dbReference type="ARBA" id="ARBA00022984"/>
    </source>
</evidence>
<dbReference type="InterPro" id="IPR018044">
    <property type="entry name" value="Peptidase_S11"/>
</dbReference>
<dbReference type="PROSITE" id="PS51257">
    <property type="entry name" value="PROKAR_LIPOPROTEIN"/>
    <property type="match status" value="1"/>
</dbReference>
<feature type="active site" evidence="7">
    <location>
        <position position="180"/>
    </location>
</feature>
<evidence type="ECO:0000256" key="6">
    <source>
        <dbReference type="ARBA" id="ARBA00023316"/>
    </source>
</evidence>
<dbReference type="GO" id="GO:0006508">
    <property type="term" value="P:proteolysis"/>
    <property type="evidence" value="ECO:0007669"/>
    <property type="project" value="InterPro"/>
</dbReference>
<feature type="active site" description="Proton acceptor" evidence="7">
    <location>
        <position position="126"/>
    </location>
</feature>
<evidence type="ECO:0000256" key="7">
    <source>
        <dbReference type="PIRSR" id="PIRSR618044-1"/>
    </source>
</evidence>
<evidence type="ECO:0000256" key="8">
    <source>
        <dbReference type="PIRSR" id="PIRSR618044-2"/>
    </source>
</evidence>
<feature type="active site" description="Acyl-ester intermediate" evidence="7">
    <location>
        <position position="123"/>
    </location>
</feature>
<organism evidence="12 13">
    <name type="scientific">Bianquea renquensis</name>
    <dbReference type="NCBI Taxonomy" id="2763661"/>
    <lineage>
        <taxon>Bacteria</taxon>
        <taxon>Bacillati</taxon>
        <taxon>Bacillota</taxon>
        <taxon>Clostridia</taxon>
        <taxon>Eubacteriales</taxon>
        <taxon>Bianqueaceae</taxon>
        <taxon>Bianquea</taxon>
    </lineage>
</organism>
<dbReference type="SUPFAM" id="SSF56601">
    <property type="entry name" value="beta-lactamase/transpeptidase-like"/>
    <property type="match status" value="1"/>
</dbReference>
<feature type="domain" description="Peptidase S11 D-alanyl-D-alanine carboxypeptidase A N-terminal" evidence="11">
    <location>
        <begin position="93"/>
        <end position="327"/>
    </location>
</feature>
<keyword evidence="3" id="KW-0378">Hydrolase</keyword>
<dbReference type="GO" id="GO:0009002">
    <property type="term" value="F:serine-type D-Ala-D-Ala carboxypeptidase activity"/>
    <property type="evidence" value="ECO:0007669"/>
    <property type="project" value="InterPro"/>
</dbReference>
<keyword evidence="2" id="KW-0732">Signal</keyword>
<evidence type="ECO:0000256" key="3">
    <source>
        <dbReference type="ARBA" id="ARBA00022801"/>
    </source>
</evidence>
<dbReference type="AlphaFoldDB" id="A0A926DTP4"/>
<keyword evidence="12" id="KW-0645">Protease</keyword>
<gene>
    <name evidence="12" type="ORF">H8730_06070</name>
</gene>
<dbReference type="Proteomes" id="UP000657006">
    <property type="component" value="Unassembled WGS sequence"/>
</dbReference>
<evidence type="ECO:0000256" key="1">
    <source>
        <dbReference type="ARBA" id="ARBA00007164"/>
    </source>
</evidence>
<evidence type="ECO:0000313" key="13">
    <source>
        <dbReference type="Proteomes" id="UP000657006"/>
    </source>
</evidence>
<keyword evidence="12" id="KW-0121">Carboxypeptidase</keyword>
<dbReference type="Gene3D" id="3.40.710.10">
    <property type="entry name" value="DD-peptidase/beta-lactamase superfamily"/>
    <property type="match status" value="1"/>
</dbReference>
<dbReference type="PRINTS" id="PR00725">
    <property type="entry name" value="DADACBPTASE1"/>
</dbReference>
<proteinExistence type="inferred from homology"/>
<evidence type="ECO:0000256" key="9">
    <source>
        <dbReference type="RuleBase" id="RU004016"/>
    </source>
</evidence>
<feature type="binding site" evidence="8">
    <location>
        <position position="297"/>
    </location>
    <ligand>
        <name>substrate</name>
    </ligand>
</feature>
<evidence type="ECO:0000313" key="12">
    <source>
        <dbReference type="EMBL" id="MBC8543105.1"/>
    </source>
</evidence>
<sequence>MRREDRRYGRRNKQKNKFAIIASVMLVMVLACSASVISWWIYNQECGVVFAGSPAHQSVDDASTSGLALQTGSFDLETINQAKVKTQTLMFEDSFTADGAYLVDMQGNTLYEKNPDKQLYPASMTKVMTALVAVENGNLEDTVTVGQLEGCYEEGSKLTYLEEGDVCTLRDLLYATLLYSANDAATAVAMYIGGDVATFAGMMNQKAAELGANNTHFTNPHGLHNDDHYTTPKDVSLIMRAATENPTVMEIMQTPTYSCTITRENGGDNQHQYTWNSTNVYMRGKDALEGIQYICGKTGYTGEAGRCLVSYFQLGEEFYISVIMNAEDYASATKQLVYYKLEPALLETAISATTDS</sequence>
<dbReference type="InterPro" id="IPR001967">
    <property type="entry name" value="Peptidase_S11_N"/>
</dbReference>
<evidence type="ECO:0000259" key="11">
    <source>
        <dbReference type="Pfam" id="PF00768"/>
    </source>
</evidence>
<dbReference type="EMBL" id="JACRSQ010000007">
    <property type="protein sequence ID" value="MBC8543105.1"/>
    <property type="molecule type" value="Genomic_DNA"/>
</dbReference>
<keyword evidence="10" id="KW-1133">Transmembrane helix</keyword>
<comment type="similarity">
    <text evidence="1 9">Belongs to the peptidase S11 family.</text>
</comment>
<keyword evidence="13" id="KW-1185">Reference proteome</keyword>